<comment type="caution">
    <text evidence="3">The sequence shown here is derived from an EMBL/GenBank/DDBJ whole genome shotgun (WGS) entry which is preliminary data.</text>
</comment>
<name>A0A2N1PSE4_9BACT</name>
<gene>
    <name evidence="3" type="ORF">CVV64_05655</name>
</gene>
<protein>
    <recommendedName>
        <fullName evidence="2">Serine aminopeptidase S33 domain-containing protein</fullName>
    </recommendedName>
</protein>
<dbReference type="Proteomes" id="UP000233256">
    <property type="component" value="Unassembled WGS sequence"/>
</dbReference>
<proteinExistence type="predicted"/>
<evidence type="ECO:0000259" key="2">
    <source>
        <dbReference type="Pfam" id="PF12146"/>
    </source>
</evidence>
<dbReference type="GO" id="GO:0052689">
    <property type="term" value="F:carboxylic ester hydrolase activity"/>
    <property type="evidence" value="ECO:0007669"/>
    <property type="project" value="UniProtKB-ARBA"/>
</dbReference>
<dbReference type="PANTHER" id="PTHR22946">
    <property type="entry name" value="DIENELACTONE HYDROLASE DOMAIN-CONTAINING PROTEIN-RELATED"/>
    <property type="match status" value="1"/>
</dbReference>
<dbReference type="SUPFAM" id="SSF53474">
    <property type="entry name" value="alpha/beta-Hydrolases"/>
    <property type="match status" value="1"/>
</dbReference>
<evidence type="ECO:0000256" key="1">
    <source>
        <dbReference type="ARBA" id="ARBA00022801"/>
    </source>
</evidence>
<accession>A0A2N1PSE4</accession>
<evidence type="ECO:0000313" key="3">
    <source>
        <dbReference type="EMBL" id="PKK91255.1"/>
    </source>
</evidence>
<feature type="domain" description="Serine aminopeptidase S33" evidence="2">
    <location>
        <begin position="40"/>
        <end position="165"/>
    </location>
</feature>
<reference evidence="3 4" key="1">
    <citation type="journal article" date="2017" name="ISME J.">
        <title>Potential for microbial H2 and metal transformations associated with novel bacteria and archaea in deep terrestrial subsurface sediments.</title>
        <authorList>
            <person name="Hernsdorf A.W."/>
            <person name="Amano Y."/>
            <person name="Miyakawa K."/>
            <person name="Ise K."/>
            <person name="Suzuki Y."/>
            <person name="Anantharaman K."/>
            <person name="Probst A."/>
            <person name="Burstein D."/>
            <person name="Thomas B.C."/>
            <person name="Banfield J.F."/>
        </authorList>
    </citation>
    <scope>NUCLEOTIDE SEQUENCE [LARGE SCALE GENOMIC DNA]</scope>
    <source>
        <strain evidence="3">HGW-Wallbacteria-1</strain>
    </source>
</reference>
<dbReference type="Pfam" id="PF12146">
    <property type="entry name" value="Hydrolase_4"/>
    <property type="match status" value="1"/>
</dbReference>
<dbReference type="AlphaFoldDB" id="A0A2N1PSE4"/>
<organism evidence="3 4">
    <name type="scientific">Candidatus Wallbacteria bacterium HGW-Wallbacteria-1</name>
    <dbReference type="NCBI Taxonomy" id="2013854"/>
    <lineage>
        <taxon>Bacteria</taxon>
        <taxon>Candidatus Walliibacteriota</taxon>
    </lineage>
</organism>
<dbReference type="InterPro" id="IPR029058">
    <property type="entry name" value="AB_hydrolase_fold"/>
</dbReference>
<evidence type="ECO:0000313" key="4">
    <source>
        <dbReference type="Proteomes" id="UP000233256"/>
    </source>
</evidence>
<sequence length="247" mass="27622">MENQRSMKSDYSFDLNPGGVPARVYPAHQTDSRKAFSWPTVLFYHGFSSSSEANIKEYRSLSENGFTVIAMDNPGHGRRRHSDFHTRYGPSEIDFKKAFVQDLWASYGELPAVLDSLQKHGAGPRFGVTGISMGGFISFGAALADPRISVVAPILGSPMWEEGNPCSPHLNVNEYPDVAIFSQNGGSDQSVPPDAARLFHMELERRALWKGGSRFVEFDGEGHFFSEAAWMKLWNNVIEWFRENHSA</sequence>
<keyword evidence="1" id="KW-0378">Hydrolase</keyword>
<dbReference type="PANTHER" id="PTHR22946:SF9">
    <property type="entry name" value="POLYKETIDE TRANSFERASE AF380"/>
    <property type="match status" value="1"/>
</dbReference>
<dbReference type="Gene3D" id="3.40.50.1820">
    <property type="entry name" value="alpha/beta hydrolase"/>
    <property type="match status" value="1"/>
</dbReference>
<dbReference type="EMBL" id="PGXC01000003">
    <property type="protein sequence ID" value="PKK91255.1"/>
    <property type="molecule type" value="Genomic_DNA"/>
</dbReference>
<dbReference type="InterPro" id="IPR022742">
    <property type="entry name" value="Hydrolase_4"/>
</dbReference>
<dbReference type="InterPro" id="IPR050261">
    <property type="entry name" value="FrsA_esterase"/>
</dbReference>